<dbReference type="Proteomes" id="UP000468388">
    <property type="component" value="Unassembled WGS sequence"/>
</dbReference>
<dbReference type="RefSeq" id="WP_157299430.1">
    <property type="nucleotide sequence ID" value="NZ_BAAAZB010000010.1"/>
</dbReference>
<evidence type="ECO:0000313" key="2">
    <source>
        <dbReference type="Proteomes" id="UP000468388"/>
    </source>
</evidence>
<proteinExistence type="predicted"/>
<sequence length="120" mass="12365">MLPPTTGPTVSAADNPIATPVIPHIAPKTIPLIYFKAAKVLVQAGNDFNKITDGGKNMFGVKSLVAATNLNAAKSASQIAHAVATTSKTVAKASIGAPGTVVRTATQNSMVDKIKNFFSF</sequence>
<evidence type="ECO:0000313" key="1">
    <source>
        <dbReference type="EMBL" id="MVT40796.1"/>
    </source>
</evidence>
<reference evidence="1 2" key="1">
    <citation type="submission" date="2019-12" db="EMBL/GenBank/DDBJ databases">
        <title>The draft genomic sequence of strain Chitinophaga oryziterrae JCM 16595.</title>
        <authorList>
            <person name="Zhang X."/>
        </authorList>
    </citation>
    <scope>NUCLEOTIDE SEQUENCE [LARGE SCALE GENOMIC DNA]</scope>
    <source>
        <strain evidence="1 2">JCM 16595</strain>
    </source>
</reference>
<accession>A0A6N8J921</accession>
<dbReference type="AlphaFoldDB" id="A0A6N8J921"/>
<protein>
    <submittedName>
        <fullName evidence="1">Uncharacterized protein</fullName>
    </submittedName>
</protein>
<dbReference type="EMBL" id="WRXO01000002">
    <property type="protein sequence ID" value="MVT40796.1"/>
    <property type="molecule type" value="Genomic_DNA"/>
</dbReference>
<comment type="caution">
    <text evidence="1">The sequence shown here is derived from an EMBL/GenBank/DDBJ whole genome shotgun (WGS) entry which is preliminary data.</text>
</comment>
<name>A0A6N8J921_9BACT</name>
<dbReference type="OrthoDB" id="9979783at2"/>
<gene>
    <name evidence="1" type="ORF">GO495_09420</name>
</gene>
<organism evidence="1 2">
    <name type="scientific">Chitinophaga oryziterrae</name>
    <dbReference type="NCBI Taxonomy" id="1031224"/>
    <lineage>
        <taxon>Bacteria</taxon>
        <taxon>Pseudomonadati</taxon>
        <taxon>Bacteroidota</taxon>
        <taxon>Chitinophagia</taxon>
        <taxon>Chitinophagales</taxon>
        <taxon>Chitinophagaceae</taxon>
        <taxon>Chitinophaga</taxon>
    </lineage>
</organism>
<keyword evidence="2" id="KW-1185">Reference proteome</keyword>